<evidence type="ECO:0000256" key="1">
    <source>
        <dbReference type="ARBA" id="ARBA00022741"/>
    </source>
</evidence>
<keyword evidence="1" id="KW-0547">Nucleotide-binding</keyword>
<dbReference type="AlphaFoldDB" id="A0A812NZQ3"/>
<dbReference type="InterPro" id="IPR024747">
    <property type="entry name" value="Pyridox_Oxase-rel"/>
</dbReference>
<evidence type="ECO:0000256" key="2">
    <source>
        <dbReference type="ARBA" id="ARBA00022840"/>
    </source>
</evidence>
<gene>
    <name evidence="3" type="primary">yegD</name>
    <name evidence="3" type="ORF">SPIL2461_LOCUS7209</name>
</gene>
<dbReference type="EMBL" id="CAJNIZ010011113">
    <property type="protein sequence ID" value="CAE7314501.1"/>
    <property type="molecule type" value="Genomic_DNA"/>
</dbReference>
<dbReference type="InterPro" id="IPR043129">
    <property type="entry name" value="ATPase_NBD"/>
</dbReference>
<accession>A0A812NZQ3</accession>
<proteinExistence type="predicted"/>
<evidence type="ECO:0000313" key="4">
    <source>
        <dbReference type="Proteomes" id="UP000649617"/>
    </source>
</evidence>
<dbReference type="SUPFAM" id="SSF53067">
    <property type="entry name" value="Actin-like ATPase domain"/>
    <property type="match status" value="2"/>
</dbReference>
<protein>
    <submittedName>
        <fullName evidence="3">YegD protein</fullName>
    </submittedName>
</protein>
<dbReference type="InterPro" id="IPR012349">
    <property type="entry name" value="Split_barrel_FMN-bd"/>
</dbReference>
<keyword evidence="4" id="KW-1185">Reference proteome</keyword>
<reference evidence="3" key="1">
    <citation type="submission" date="2021-02" db="EMBL/GenBank/DDBJ databases">
        <authorList>
            <person name="Dougan E. K."/>
            <person name="Rhodes N."/>
            <person name="Thang M."/>
            <person name="Chan C."/>
        </authorList>
    </citation>
    <scope>NUCLEOTIDE SEQUENCE</scope>
</reference>
<evidence type="ECO:0000313" key="3">
    <source>
        <dbReference type="EMBL" id="CAE7314501.1"/>
    </source>
</evidence>
<dbReference type="PANTHER" id="PTHR34071">
    <property type="entry name" value="5-NITROIMIDAZOLE ANTIBIOTICS RESISTANCE PROTEIN, NIMA-FAMILY-RELATED PROTEIN-RELATED"/>
    <property type="match status" value="1"/>
</dbReference>
<sequence>MQPPSTRATIKRNAKRAQYDLNVIKDILAAQQICHVAFVEDGEPRLIPTLYFYDDNYLYLHGNRQSALLKHMAAGGDVCISVMLVDGYVIARSGFNCSMNYRSVSIFGQGEAVTGSRHREALDQFVAVLVPGHEQAVREPTAQELAATAVVRVSLAEMAAKVRDGDPGDDEQDKASDVWAGVGIDFGTTNSAAAVFDGKTVTLIPLEKDLLETAALQSVQLDNDVAIMPSATYIDRNLQTKTGQAAIEQYIADNTGRTVELIPEVIAEVSQFVEHGDGAENNEVDTSTEKIYGAPVTDSGLQGRLFRGTKRLLGDSRVRRLLVFDHPFRLVALITPLLLRMRKALEAEVGTVSAAHLGHPVNFEGRDPHRNQLALSRLGEAYKYAGVAEQHFYPEPIAAAASYLHNNPGVSGDVLLTVDFGGGTLDLCVLKKHGDTFEVVTTYGVGLGGDHIDQLLFRKLLFPLLGEGELWRRPGFDREVIETRFPFEDFADLLLNWAVTYTLNQNKYTTPVMECIEQGGPGQRKFERLREVIKHNLSYMLFARIKAFKAALSSQPSARLDIPEIDVDVTLTRAEFEALIAQPLQQISEAVEVTLQQAQLAPEEIDIVLRTGGSSLIPAVRSLLERRFGDKVVDHDPFTSVATGLAIASYHGLQP</sequence>
<dbReference type="OrthoDB" id="444432at2759"/>
<dbReference type="GO" id="GO:0140662">
    <property type="term" value="F:ATP-dependent protein folding chaperone"/>
    <property type="evidence" value="ECO:0007669"/>
    <property type="project" value="InterPro"/>
</dbReference>
<dbReference type="Pfam" id="PF00012">
    <property type="entry name" value="HSP70"/>
    <property type="match status" value="2"/>
</dbReference>
<dbReference type="GO" id="GO:0005524">
    <property type="term" value="F:ATP binding"/>
    <property type="evidence" value="ECO:0007669"/>
    <property type="project" value="UniProtKB-KW"/>
</dbReference>
<comment type="caution">
    <text evidence="3">The sequence shown here is derived from an EMBL/GenBank/DDBJ whole genome shotgun (WGS) entry which is preliminary data.</text>
</comment>
<dbReference type="Gene3D" id="3.90.640.10">
    <property type="entry name" value="Actin, Chain A, domain 4"/>
    <property type="match status" value="2"/>
</dbReference>
<dbReference type="Gene3D" id="2.30.110.10">
    <property type="entry name" value="Electron Transport, Fmn-binding Protein, Chain A"/>
    <property type="match status" value="1"/>
</dbReference>
<organism evidence="3 4">
    <name type="scientific">Symbiodinium pilosum</name>
    <name type="common">Dinoflagellate</name>
    <dbReference type="NCBI Taxonomy" id="2952"/>
    <lineage>
        <taxon>Eukaryota</taxon>
        <taxon>Sar</taxon>
        <taxon>Alveolata</taxon>
        <taxon>Dinophyceae</taxon>
        <taxon>Suessiales</taxon>
        <taxon>Symbiodiniaceae</taxon>
        <taxon>Symbiodinium</taxon>
    </lineage>
</organism>
<name>A0A812NZQ3_SYMPI</name>
<dbReference type="InterPro" id="IPR013126">
    <property type="entry name" value="Hsp_70_fam"/>
</dbReference>
<dbReference type="Pfam" id="PF12900">
    <property type="entry name" value="Pyridox_ox_2"/>
    <property type="match status" value="1"/>
</dbReference>
<keyword evidence="2" id="KW-0067">ATP-binding</keyword>
<dbReference type="SUPFAM" id="SSF50475">
    <property type="entry name" value="FMN-binding split barrel"/>
    <property type="match status" value="1"/>
</dbReference>
<dbReference type="PANTHER" id="PTHR34071:SF2">
    <property type="entry name" value="FLAVIN-NUCLEOTIDE-BINDING PROTEIN"/>
    <property type="match status" value="1"/>
</dbReference>
<dbReference type="Proteomes" id="UP000649617">
    <property type="component" value="Unassembled WGS sequence"/>
</dbReference>
<dbReference type="Gene3D" id="3.30.420.40">
    <property type="match status" value="4"/>
</dbReference>